<gene>
    <name evidence="8" type="ORF">NCTC13337_01222</name>
</gene>
<reference evidence="8 9" key="1">
    <citation type="submission" date="2018-06" db="EMBL/GenBank/DDBJ databases">
        <authorList>
            <consortium name="Pathogen Informatics"/>
            <person name="Doyle S."/>
        </authorList>
    </citation>
    <scope>NUCLEOTIDE SEQUENCE [LARGE SCALE GENOMIC DNA]</scope>
    <source>
        <strain evidence="8 9">NCTC13337</strain>
    </source>
</reference>
<dbReference type="Pfam" id="PF12698">
    <property type="entry name" value="ABC2_membrane_3"/>
    <property type="match status" value="1"/>
</dbReference>
<feature type="domain" description="ABC-2 type transporter transmembrane" evidence="7">
    <location>
        <begin position="28"/>
        <end position="383"/>
    </location>
</feature>
<evidence type="ECO:0000313" key="8">
    <source>
        <dbReference type="EMBL" id="SUO95322.1"/>
    </source>
</evidence>
<evidence type="ECO:0000256" key="5">
    <source>
        <dbReference type="ARBA" id="ARBA00023136"/>
    </source>
</evidence>
<keyword evidence="4 6" id="KW-1133">Transmembrane helix</keyword>
<dbReference type="EMBL" id="UHIC01000001">
    <property type="protein sequence ID" value="SUO95322.1"/>
    <property type="molecule type" value="Genomic_DNA"/>
</dbReference>
<dbReference type="GO" id="GO:0005886">
    <property type="term" value="C:plasma membrane"/>
    <property type="evidence" value="ECO:0007669"/>
    <property type="project" value="UniProtKB-SubCell"/>
</dbReference>
<dbReference type="InterPro" id="IPR051449">
    <property type="entry name" value="ABC-2_transporter_component"/>
</dbReference>
<keyword evidence="3 6" id="KW-0812">Transmembrane</keyword>
<evidence type="ECO:0000256" key="2">
    <source>
        <dbReference type="ARBA" id="ARBA00022475"/>
    </source>
</evidence>
<keyword evidence="2" id="KW-1003">Cell membrane</keyword>
<evidence type="ECO:0000259" key="7">
    <source>
        <dbReference type="Pfam" id="PF12698"/>
    </source>
</evidence>
<name>A0A380MSP0_9GAMM</name>
<dbReference type="InterPro" id="IPR013525">
    <property type="entry name" value="ABC2_TM"/>
</dbReference>
<evidence type="ECO:0000256" key="4">
    <source>
        <dbReference type="ARBA" id="ARBA00022989"/>
    </source>
</evidence>
<dbReference type="GO" id="GO:0140359">
    <property type="term" value="F:ABC-type transporter activity"/>
    <property type="evidence" value="ECO:0007669"/>
    <property type="project" value="InterPro"/>
</dbReference>
<dbReference type="PANTHER" id="PTHR30294:SF47">
    <property type="entry name" value="INNER MEMBRANE TRANSPORT PERMEASE YHHJ"/>
    <property type="match status" value="1"/>
</dbReference>
<evidence type="ECO:0000256" key="3">
    <source>
        <dbReference type="ARBA" id="ARBA00022692"/>
    </source>
</evidence>
<evidence type="ECO:0000256" key="1">
    <source>
        <dbReference type="ARBA" id="ARBA00004651"/>
    </source>
</evidence>
<dbReference type="Proteomes" id="UP000254601">
    <property type="component" value="Unassembled WGS sequence"/>
</dbReference>
<keyword evidence="5 6" id="KW-0472">Membrane</keyword>
<feature type="transmembrane region" description="Helical" evidence="6">
    <location>
        <begin position="274"/>
        <end position="296"/>
    </location>
</feature>
<feature type="transmembrane region" description="Helical" evidence="6">
    <location>
        <begin position="308"/>
        <end position="326"/>
    </location>
</feature>
<comment type="subcellular location">
    <subcellularLocation>
        <location evidence="1">Cell membrane</location>
        <topology evidence="1">Multi-pass membrane protein</topology>
    </subcellularLocation>
</comment>
<keyword evidence="9" id="KW-1185">Reference proteome</keyword>
<protein>
    <submittedName>
        <fullName evidence="8">ABC-2 family transporter protein</fullName>
    </submittedName>
</protein>
<proteinExistence type="predicted"/>
<dbReference type="AlphaFoldDB" id="A0A380MSP0"/>
<feature type="transmembrane region" description="Helical" evidence="6">
    <location>
        <begin position="186"/>
        <end position="208"/>
    </location>
</feature>
<feature type="transmembrane region" description="Helical" evidence="6">
    <location>
        <begin position="366"/>
        <end position="387"/>
    </location>
</feature>
<dbReference type="PANTHER" id="PTHR30294">
    <property type="entry name" value="MEMBRANE COMPONENT OF ABC TRANSPORTER YHHJ-RELATED"/>
    <property type="match status" value="1"/>
</dbReference>
<dbReference type="OrthoDB" id="9803577at2"/>
<evidence type="ECO:0000313" key="9">
    <source>
        <dbReference type="Proteomes" id="UP000254601"/>
    </source>
</evidence>
<dbReference type="RefSeq" id="WP_072576149.1">
    <property type="nucleotide sequence ID" value="NZ_LWHB01000054.1"/>
</dbReference>
<evidence type="ECO:0000256" key="6">
    <source>
        <dbReference type="SAM" id="Phobius"/>
    </source>
</evidence>
<accession>A0A380MSP0</accession>
<sequence length="396" mass="44026">MIRALWRIFWRSAFLEGRALLNNTTDRIMLTLLPALAVGFIWYSFSSAQVHALPIGVLDQSHSQLSRQLTRMVDASPNVRIAAQFANQQEAKAALKAVEVFAVLVIPRDFEQHILQMRPSPVVLQVNAQYGTHSGIVQAGVSSAVRTFSGAIEQKVRIKLGLTPVLFPIKPDPKMAFNLATNYQQFLAATIIPALLHILATVVGVSAIGRELRDKTLGHWFRGVCGKEKIGRFWAMLAALNGKLFWQMLAFTFWSLLTLMLIENAEKTTLPSLLITAFNLWMMMLVSLWLGVILTTGLMSMRMGLSNAGIITAPAFAYSGMTYPIVAMPKGAQIVAEMLPLTHYLRLQVAQMETHVPWQSALSTTFGFLIAVSVMAILSILLTLRALNRRHRWGTR</sequence>
<dbReference type="Gene3D" id="3.40.1710.10">
    <property type="entry name" value="abc type-2 transporter like domain"/>
    <property type="match status" value="1"/>
</dbReference>
<organism evidence="8 9">
    <name type="scientific">Suttonella ornithocola</name>
    <dbReference type="NCBI Taxonomy" id="279832"/>
    <lineage>
        <taxon>Bacteria</taxon>
        <taxon>Pseudomonadati</taxon>
        <taxon>Pseudomonadota</taxon>
        <taxon>Gammaproteobacteria</taxon>
        <taxon>Cardiobacteriales</taxon>
        <taxon>Cardiobacteriaceae</taxon>
        <taxon>Suttonella</taxon>
    </lineage>
</organism>